<dbReference type="Pfam" id="PF08352">
    <property type="entry name" value="oligo_HPY"/>
    <property type="match status" value="2"/>
</dbReference>
<dbReference type="PROSITE" id="PS00211">
    <property type="entry name" value="ABC_TRANSPORTER_1"/>
    <property type="match status" value="1"/>
</dbReference>
<dbReference type="InterPro" id="IPR003593">
    <property type="entry name" value="AAA+_ATPase"/>
</dbReference>
<dbReference type="SUPFAM" id="SSF52540">
    <property type="entry name" value="P-loop containing nucleoside triphosphate hydrolases"/>
    <property type="match status" value="2"/>
</dbReference>
<evidence type="ECO:0000256" key="4">
    <source>
        <dbReference type="ARBA" id="ARBA00022741"/>
    </source>
</evidence>
<proteinExistence type="inferred from homology"/>
<evidence type="ECO:0000313" key="7">
    <source>
        <dbReference type="EMBL" id="MFC5422015.1"/>
    </source>
</evidence>
<comment type="subcellular location">
    <subcellularLocation>
        <location evidence="1">Cell inner membrane</location>
        <topology evidence="1">Peripheral membrane protein</topology>
    </subcellularLocation>
</comment>
<dbReference type="InterPro" id="IPR003439">
    <property type="entry name" value="ABC_transporter-like_ATP-bd"/>
</dbReference>
<keyword evidence="3" id="KW-0813">Transport</keyword>
<keyword evidence="5 7" id="KW-0067">ATP-binding</keyword>
<dbReference type="InterPro" id="IPR013563">
    <property type="entry name" value="Oligopep_ABC_C"/>
</dbReference>
<accession>A0ABW0IXM9</accession>
<feature type="domain" description="ABC transporter" evidence="6">
    <location>
        <begin position="307"/>
        <end position="563"/>
    </location>
</feature>
<dbReference type="Gene3D" id="3.40.50.300">
    <property type="entry name" value="P-loop containing nucleotide triphosphate hydrolases"/>
    <property type="match status" value="2"/>
</dbReference>
<organism evidence="7 8">
    <name type="scientific">Bosea eneae</name>
    <dbReference type="NCBI Taxonomy" id="151454"/>
    <lineage>
        <taxon>Bacteria</taxon>
        <taxon>Pseudomonadati</taxon>
        <taxon>Pseudomonadota</taxon>
        <taxon>Alphaproteobacteria</taxon>
        <taxon>Hyphomicrobiales</taxon>
        <taxon>Boseaceae</taxon>
        <taxon>Bosea</taxon>
    </lineage>
</organism>
<dbReference type="RefSeq" id="WP_377800314.1">
    <property type="nucleotide sequence ID" value="NZ_JBHSLW010000034.1"/>
</dbReference>
<dbReference type="EMBL" id="JBHSLW010000034">
    <property type="protein sequence ID" value="MFC5422015.1"/>
    <property type="molecule type" value="Genomic_DNA"/>
</dbReference>
<gene>
    <name evidence="7" type="ORF">ACFPOB_20850</name>
</gene>
<dbReference type="CDD" id="cd03257">
    <property type="entry name" value="ABC_NikE_OppD_transporters"/>
    <property type="match status" value="2"/>
</dbReference>
<evidence type="ECO:0000259" key="6">
    <source>
        <dbReference type="PROSITE" id="PS50893"/>
    </source>
</evidence>
<dbReference type="Proteomes" id="UP001596053">
    <property type="component" value="Unassembled WGS sequence"/>
</dbReference>
<dbReference type="PROSITE" id="PS50893">
    <property type="entry name" value="ABC_TRANSPORTER_2"/>
    <property type="match status" value="2"/>
</dbReference>
<dbReference type="SMART" id="SM00382">
    <property type="entry name" value="AAA"/>
    <property type="match status" value="2"/>
</dbReference>
<keyword evidence="4" id="KW-0547">Nucleotide-binding</keyword>
<evidence type="ECO:0000256" key="2">
    <source>
        <dbReference type="ARBA" id="ARBA00005417"/>
    </source>
</evidence>
<name>A0ABW0IXM9_9HYPH</name>
<evidence type="ECO:0000256" key="1">
    <source>
        <dbReference type="ARBA" id="ARBA00004417"/>
    </source>
</evidence>
<dbReference type="NCBIfam" id="NF008453">
    <property type="entry name" value="PRK11308.1"/>
    <property type="match status" value="2"/>
</dbReference>
<dbReference type="InterPro" id="IPR027417">
    <property type="entry name" value="P-loop_NTPase"/>
</dbReference>
<sequence length="627" mass="68428">MNILEINDLRIGFTIHGFARDVVKGVDFRIPAGKTVALVGESGSGKSVISQAIMGLLPRAGAITGGSILFRDPQTPDAVIDIATLPAEGKEIRDLRGGRIGMIFQEPMSSLSPVHTIGNQIEEALQLHRPMPKPEARALIEAMLKRVGFKDPARAYGFYAFELSGGLRQRAMLAMALICQPALLIADEPTTALDVTIQAQVLDLMRDLQAEMGMAILLITHDLGVVANMADEVVVIYHGEIMESGPAEDIFRRPQHPYLKALLQASPHFDMQEGERLVALREARPRAPAAPKSAPVQHDAVQQAPLLSVRHVTKTYTTRSSRFFGKGITSTVTAVNDVSFDIERGECLGLVGESGCGKTTLSKVIMRALTPDSGELRFDDGKDCTDILSLRGEELRRFRPKLQMIFQDPVSSLSPRMTVMNILREPLVIHERGNGAEQKARVKALMDDVGLDQRFLSRYPHSFSGGQRQRIGIARALALDPELIICDEPVSALDVSVQAQILNLLKDLQAERGLTFLFISHNLAVVNYMADRIAVMANGRIVELAPRHTLFTAPVHPYTKALLKSVPFADLDRKLDFKLAAPGGASDTRHWPAGFKPDPEGEALTHLDLGAGHLVLAKPGADVRELA</sequence>
<comment type="similarity">
    <text evidence="2">Belongs to the ABC transporter superfamily.</text>
</comment>
<keyword evidence="8" id="KW-1185">Reference proteome</keyword>
<evidence type="ECO:0000313" key="8">
    <source>
        <dbReference type="Proteomes" id="UP001596053"/>
    </source>
</evidence>
<dbReference type="InterPro" id="IPR050319">
    <property type="entry name" value="ABC_transp_ATP-bind"/>
</dbReference>
<feature type="domain" description="ABC transporter" evidence="6">
    <location>
        <begin position="4"/>
        <end position="263"/>
    </location>
</feature>
<dbReference type="GO" id="GO:0005524">
    <property type="term" value="F:ATP binding"/>
    <property type="evidence" value="ECO:0007669"/>
    <property type="project" value="UniProtKB-KW"/>
</dbReference>
<evidence type="ECO:0000256" key="5">
    <source>
        <dbReference type="ARBA" id="ARBA00022840"/>
    </source>
</evidence>
<dbReference type="PANTHER" id="PTHR43776:SF7">
    <property type="entry name" value="D,D-DIPEPTIDE TRANSPORT ATP-BINDING PROTEIN DDPF-RELATED"/>
    <property type="match status" value="1"/>
</dbReference>
<dbReference type="PANTHER" id="PTHR43776">
    <property type="entry name" value="TRANSPORT ATP-BINDING PROTEIN"/>
    <property type="match status" value="1"/>
</dbReference>
<dbReference type="InterPro" id="IPR017871">
    <property type="entry name" value="ABC_transporter-like_CS"/>
</dbReference>
<comment type="caution">
    <text evidence="7">The sequence shown here is derived from an EMBL/GenBank/DDBJ whole genome shotgun (WGS) entry which is preliminary data.</text>
</comment>
<protein>
    <submittedName>
        <fullName evidence="7">ABC transporter ATP-binding protein</fullName>
    </submittedName>
</protein>
<dbReference type="NCBIfam" id="NF007739">
    <property type="entry name" value="PRK10419.1"/>
    <property type="match status" value="2"/>
</dbReference>
<dbReference type="Pfam" id="PF00005">
    <property type="entry name" value="ABC_tran"/>
    <property type="match status" value="2"/>
</dbReference>
<evidence type="ECO:0000256" key="3">
    <source>
        <dbReference type="ARBA" id="ARBA00022448"/>
    </source>
</evidence>
<reference evidence="8" key="1">
    <citation type="journal article" date="2019" name="Int. J. Syst. Evol. Microbiol.">
        <title>The Global Catalogue of Microorganisms (GCM) 10K type strain sequencing project: providing services to taxonomists for standard genome sequencing and annotation.</title>
        <authorList>
            <consortium name="The Broad Institute Genomics Platform"/>
            <consortium name="The Broad Institute Genome Sequencing Center for Infectious Disease"/>
            <person name="Wu L."/>
            <person name="Ma J."/>
        </authorList>
    </citation>
    <scope>NUCLEOTIDE SEQUENCE [LARGE SCALE GENOMIC DNA]</scope>
    <source>
        <strain evidence="8">NCAIM B.01391</strain>
    </source>
</reference>